<reference evidence="3" key="1">
    <citation type="submission" date="2009-12" db="EMBL/GenBank/DDBJ databases">
        <title>Complete sequence of Treponema primitia strain ZAS-2.</title>
        <authorList>
            <person name="Tetu S.G."/>
            <person name="Matson E."/>
            <person name="Ren Q."/>
            <person name="Seshadri R."/>
            <person name="Elbourne L."/>
            <person name="Hassan K.A."/>
            <person name="Durkin A."/>
            <person name="Radune D."/>
            <person name="Mohamoud Y."/>
            <person name="Shay R."/>
            <person name="Jin S."/>
            <person name="Zhang X."/>
            <person name="Lucey K."/>
            <person name="Ballor N.R."/>
            <person name="Ottesen E."/>
            <person name="Rosenthal R."/>
            <person name="Allen A."/>
            <person name="Leadbetter J.R."/>
            <person name="Paulsen I.T."/>
        </authorList>
    </citation>
    <scope>NUCLEOTIDE SEQUENCE [LARGE SCALE GENOMIC DNA]</scope>
    <source>
        <strain evidence="3">ATCC BAA-887 / DSM 12427 / ZAS-2</strain>
    </source>
</reference>
<gene>
    <name evidence="2" type="ordered locus">TREPR_0633</name>
</gene>
<feature type="domain" description="Erythromycin biosynthesis protein CIII-like C-terminal" evidence="1">
    <location>
        <begin position="290"/>
        <end position="385"/>
    </location>
</feature>
<proteinExistence type="predicted"/>
<reference evidence="2 3" key="2">
    <citation type="journal article" date="2011" name="ISME J.">
        <title>RNA-seq reveals cooperative metabolic interactions between two termite-gut spirochete species in co-culture.</title>
        <authorList>
            <person name="Rosenthal A.Z."/>
            <person name="Matson E.G."/>
            <person name="Eldar A."/>
            <person name="Leadbetter J.R."/>
        </authorList>
    </citation>
    <scope>NUCLEOTIDE SEQUENCE [LARGE SCALE GENOMIC DNA]</scope>
    <source>
        <strain evidence="3">ATCC BAA-887 / DSM 12427 / ZAS-2</strain>
    </source>
</reference>
<dbReference type="Pfam" id="PF06722">
    <property type="entry name" value="EryCIII-like_C"/>
    <property type="match status" value="1"/>
</dbReference>
<dbReference type="CDD" id="cd03784">
    <property type="entry name" value="GT1_Gtf-like"/>
    <property type="match status" value="1"/>
</dbReference>
<dbReference type="InterPro" id="IPR002213">
    <property type="entry name" value="UDP_glucos_trans"/>
</dbReference>
<dbReference type="EMBL" id="CP001843">
    <property type="protein sequence ID" value="AEF83557.1"/>
    <property type="molecule type" value="Genomic_DNA"/>
</dbReference>
<evidence type="ECO:0000313" key="2">
    <source>
        <dbReference type="EMBL" id="AEF83557.1"/>
    </source>
</evidence>
<dbReference type="OrthoDB" id="9805366at2"/>
<dbReference type="RefSeq" id="WP_015709393.1">
    <property type="nucleotide sequence ID" value="NC_015578.1"/>
</dbReference>
<keyword evidence="2" id="KW-0808">Transferase</keyword>
<accession>F5YKL1</accession>
<dbReference type="PANTHER" id="PTHR48050:SF13">
    <property type="entry name" value="STEROL 3-BETA-GLUCOSYLTRANSFERASE UGT80A2"/>
    <property type="match status" value="1"/>
</dbReference>
<evidence type="ECO:0000313" key="3">
    <source>
        <dbReference type="Proteomes" id="UP000009223"/>
    </source>
</evidence>
<dbReference type="GO" id="GO:0008194">
    <property type="term" value="F:UDP-glycosyltransferase activity"/>
    <property type="evidence" value="ECO:0007669"/>
    <property type="project" value="InterPro"/>
</dbReference>
<evidence type="ECO:0000259" key="1">
    <source>
        <dbReference type="Pfam" id="PF06722"/>
    </source>
</evidence>
<sequence length="420" mass="47615">MKVFLVTRGAQGDVYPYFAIAEKLVRDGHEVTLSLPQVFEVHAKQLGFNYVLQNYDDINTLMETSTNNRELMAWMHRVTDKQFEEFIPILEKHDIMVATNTEFSAPHIAEYCGKPILRTAYAPFIAGRKIPPPVMPWPKPNPIIRPMILWGALNIGVNIMIDGIINKNRKRLGMPLFKNQGEYAPSRSDNFLLYSPSLGSVDPDWKYPWHIGGYCFNDTIAYDQEKYGKLKAFIDKDDRPALFFTMGSCKAKKKDSICAWLFDICRRHNYKFVVGSGWWHTGDELLGQDNIFLLDSFVPHHLVFPLCDGIIHHGGSGTSHSAARAGKPQMALPIFIDQHYFGNQIYDLKIGPHYLDATKVTLGELEKRTVDLLSNPVYKQNAAILGTKVRNENGVQAICDYIYRKVDGVTEFKAASGFSS</sequence>
<protein>
    <submittedName>
        <fullName evidence="2">Glycosyltransferase family 1, candidate beta-glycosyltransferase</fullName>
    </submittedName>
</protein>
<dbReference type="InterPro" id="IPR010610">
    <property type="entry name" value="EryCIII-like_C"/>
</dbReference>
<dbReference type="GO" id="GO:0017000">
    <property type="term" value="P:antibiotic biosynthetic process"/>
    <property type="evidence" value="ECO:0007669"/>
    <property type="project" value="UniProtKB-ARBA"/>
</dbReference>
<dbReference type="Proteomes" id="UP000009223">
    <property type="component" value="Chromosome"/>
</dbReference>
<dbReference type="eggNOG" id="COG1819">
    <property type="taxonomic scope" value="Bacteria"/>
</dbReference>
<dbReference type="PANTHER" id="PTHR48050">
    <property type="entry name" value="STEROL 3-BETA-GLUCOSYLTRANSFERASE"/>
    <property type="match status" value="1"/>
</dbReference>
<name>F5YKL1_TREPZ</name>
<dbReference type="STRING" id="545694.TREPR_0633"/>
<dbReference type="Gene3D" id="3.40.50.2000">
    <property type="entry name" value="Glycogen Phosphorylase B"/>
    <property type="match status" value="2"/>
</dbReference>
<dbReference type="InterPro" id="IPR050426">
    <property type="entry name" value="Glycosyltransferase_28"/>
</dbReference>
<keyword evidence="3" id="KW-1185">Reference proteome</keyword>
<dbReference type="HOGENOM" id="CLU_000537_8_0_12"/>
<dbReference type="SUPFAM" id="SSF53756">
    <property type="entry name" value="UDP-Glycosyltransferase/glycogen phosphorylase"/>
    <property type="match status" value="1"/>
</dbReference>
<dbReference type="AlphaFoldDB" id="F5YKL1"/>
<dbReference type="GO" id="GO:0016758">
    <property type="term" value="F:hexosyltransferase activity"/>
    <property type="evidence" value="ECO:0007669"/>
    <property type="project" value="UniProtKB-ARBA"/>
</dbReference>
<organism evidence="2 3">
    <name type="scientific">Treponema primitia (strain ATCC BAA-887 / DSM 12427 / ZAS-2)</name>
    <dbReference type="NCBI Taxonomy" id="545694"/>
    <lineage>
        <taxon>Bacteria</taxon>
        <taxon>Pseudomonadati</taxon>
        <taxon>Spirochaetota</taxon>
        <taxon>Spirochaetia</taxon>
        <taxon>Spirochaetales</taxon>
        <taxon>Treponemataceae</taxon>
        <taxon>Treponema</taxon>
    </lineage>
</organism>
<dbReference type="KEGG" id="tpi:TREPR_0633"/>